<evidence type="ECO:0000256" key="1">
    <source>
        <dbReference type="SAM" id="MobiDB-lite"/>
    </source>
</evidence>
<dbReference type="EMBL" id="LN890948">
    <property type="protein sequence ID" value="CUS15364.1"/>
    <property type="molecule type" value="Genomic_DNA"/>
</dbReference>
<dbReference type="Proteomes" id="UP001412239">
    <property type="component" value="Unassembled WGS sequence"/>
</dbReference>
<evidence type="ECO:0000313" key="3">
    <source>
        <dbReference type="Proteomes" id="UP001412239"/>
    </source>
</evidence>
<accession>A0A292Q7I0</accession>
<dbReference type="AlphaFoldDB" id="A0A292Q7I0"/>
<feature type="compositionally biased region" description="Polar residues" evidence="1">
    <location>
        <begin position="32"/>
        <end position="43"/>
    </location>
</feature>
<feature type="region of interest" description="Disordered" evidence="1">
    <location>
        <begin position="1"/>
        <end position="54"/>
    </location>
</feature>
<reference evidence="2" key="1">
    <citation type="submission" date="2015-10" db="EMBL/GenBank/DDBJ databases">
        <authorList>
            <person name="Regsiter A."/>
            <person name="william w."/>
        </authorList>
    </citation>
    <scope>NUCLEOTIDE SEQUENCE</scope>
    <source>
        <strain evidence="2">Montdore</strain>
    </source>
</reference>
<organism evidence="2 3">
    <name type="scientific">Tuber aestivum</name>
    <name type="common">summer truffle</name>
    <dbReference type="NCBI Taxonomy" id="59557"/>
    <lineage>
        <taxon>Eukaryota</taxon>
        <taxon>Fungi</taxon>
        <taxon>Dikarya</taxon>
        <taxon>Ascomycota</taxon>
        <taxon>Pezizomycotina</taxon>
        <taxon>Pezizomycetes</taxon>
        <taxon>Pezizales</taxon>
        <taxon>Tuberaceae</taxon>
        <taxon>Tuber</taxon>
    </lineage>
</organism>
<protein>
    <submittedName>
        <fullName evidence="2">Uncharacterized protein</fullName>
    </submittedName>
</protein>
<gene>
    <name evidence="2" type="ORF">GSTUAT00000621001</name>
</gene>
<sequence>MAEKQFRAMGPRELMSFLNSAPENHSVETRSGENSGESQYEENSSTRKEKAPELSMIKAQKKGTMQIAHLPLAMVETYDNLLRSLITLFPPPEGTERDIAMSTFEGDLISSPEEYMAVLKPSLHIVFHYPPTVEELSTNFGALWATPPPKTLATRNPGDPTPMESDVIDTYLNFESPTLTPPANLKKYELQPPEIHFHVPTPTSISITLLNSSFPVSCFYSPYPAKDPEDVPLAGPSTPKAFRYTPDKSMEPAAAPELTPTGESAYAPLPPWSPFSLYKEPSSSSSGETDAPTQHVWERRPDGRYKVFSGGTFATTSFDVFAQTKRQRVACSLSREVEVSPDGTIKDLVSEEEIQTLSWHSTDDPGTMQRKKTSEKKVYVNYAEPFGGGSSRRDEGKEEGREIERDGWWMIAPRRFPLSFSGKQEGRRTFIVGSVEEGVELLQAFMTRCGVGEDIIRCYTTHWAPKLILNPLSRHTPSTLVNHTPSMNLYMCLIHPKSLLIKFLYPPELRALLPLSVTPEPHRTVRIFPIFRAVDAEEMEAEDIVPSADFETEVEKVLGGMGSCGGGWNCGHRGFKVAEVGGVRIFGPPDGTGEGEEEEEGTVIGVGPPGADGNGGWGDIADIDALVVGDEGMKGIRREGYSSGEDTI</sequence>
<evidence type="ECO:0000313" key="2">
    <source>
        <dbReference type="EMBL" id="CUS15364.1"/>
    </source>
</evidence>
<proteinExistence type="predicted"/>
<feature type="region of interest" description="Disordered" evidence="1">
    <location>
        <begin position="244"/>
        <end position="266"/>
    </location>
</feature>
<keyword evidence="3" id="KW-1185">Reference proteome</keyword>
<name>A0A292Q7I0_9PEZI</name>